<dbReference type="PANTHER" id="PTHR11561">
    <property type="entry name" value="PHOSPHOENOLPYRUVATE CARBOXYKINASE"/>
    <property type="match status" value="1"/>
</dbReference>
<dbReference type="GO" id="GO:0006107">
    <property type="term" value="P:oxaloacetate metabolic process"/>
    <property type="evidence" value="ECO:0007669"/>
    <property type="project" value="TreeGrafter"/>
</dbReference>
<dbReference type="PROSITE" id="PS00505">
    <property type="entry name" value="PEPCK_GTP"/>
    <property type="match status" value="1"/>
</dbReference>
<dbReference type="OMA" id="SEHMFIT"/>
<evidence type="ECO:0000256" key="8">
    <source>
        <dbReference type="ARBA" id="ARBA00023211"/>
    </source>
</evidence>
<dbReference type="HAMAP" id="MF_00452">
    <property type="entry name" value="PEPCK_GTP"/>
    <property type="match status" value="1"/>
</dbReference>
<accession>A0A058Z5B6</accession>
<dbReference type="EC" id="4.1.1.32" evidence="3"/>
<reference evidence="12" key="1">
    <citation type="submission" date="2013-04" db="EMBL/GenBank/DDBJ databases">
        <title>The Genome Sequence of Fonticula alba ATCC 38817.</title>
        <authorList>
            <consortium name="The Broad Institute Genomics Platform"/>
            <person name="Russ C."/>
            <person name="Cuomo C."/>
            <person name="Burger G."/>
            <person name="Gray M.W."/>
            <person name="Holland P.W.H."/>
            <person name="King N."/>
            <person name="Lang F.B.F."/>
            <person name="Roger A.J."/>
            <person name="Ruiz-Trillo I."/>
            <person name="Brown M."/>
            <person name="Walker B."/>
            <person name="Young S."/>
            <person name="Zeng Q."/>
            <person name="Gargeya S."/>
            <person name="Fitzgerald M."/>
            <person name="Haas B."/>
            <person name="Abouelleil A."/>
            <person name="Allen A.W."/>
            <person name="Alvarado L."/>
            <person name="Arachchi H.M."/>
            <person name="Berlin A.M."/>
            <person name="Chapman S.B."/>
            <person name="Gainer-Dewar J."/>
            <person name="Goldberg J."/>
            <person name="Griggs A."/>
            <person name="Gujja S."/>
            <person name="Hansen M."/>
            <person name="Howarth C."/>
            <person name="Imamovic A."/>
            <person name="Ireland A."/>
            <person name="Larimer J."/>
            <person name="McCowan C."/>
            <person name="Murphy C."/>
            <person name="Pearson M."/>
            <person name="Poon T.W."/>
            <person name="Priest M."/>
            <person name="Roberts A."/>
            <person name="Saif S."/>
            <person name="Shea T."/>
            <person name="Sisk P."/>
            <person name="Sykes S."/>
            <person name="Wortman J."/>
            <person name="Nusbaum C."/>
            <person name="Birren B."/>
        </authorList>
    </citation>
    <scope>NUCLEOTIDE SEQUENCE [LARGE SCALE GENOMIC DNA]</scope>
    <source>
        <strain evidence="12">ATCC 38817</strain>
    </source>
</reference>
<feature type="domain" description="Phosphoenolpyruvate carboxykinase C-terminal P-loop" evidence="10">
    <location>
        <begin position="256"/>
        <end position="619"/>
    </location>
</feature>
<dbReference type="EMBL" id="KB932206">
    <property type="protein sequence ID" value="KCV69321.1"/>
    <property type="molecule type" value="Genomic_DNA"/>
</dbReference>
<dbReference type="GO" id="GO:0016301">
    <property type="term" value="F:kinase activity"/>
    <property type="evidence" value="ECO:0007669"/>
    <property type="project" value="UniProtKB-KW"/>
</dbReference>
<sequence length="701" mass="75539">MTQATMSASDVQIEPHYAMLDADTSFTHGAGQPLTTNPHILGYVQEQVALTRPASVYWLDGTRVERDALTQRAVSDGVLIPLNQTLRPGCYLHRSNPNDVARSEHLTFICSEDPRDCGPTSQWLHPSEAYTRMNALFEGSMQGKTMYVIPYVMGPLNSPFSMVGLQVTDSIYVALNMLIMTRAGKVALDQLGPTSEDFCRGLHAVAECDPDRRFVMHFPKDNVILSYGSGYGGNALLGKKCLALRMASHAGWRDGWMAEHMLILGAESPDGRVSHVAAAFPSACGKTNFAMLQPPASFGGWKITTVGDDIAWLRPNPADGRLYAVNPEAGYFGVAPGTSAASNPHAFAMVASHTIFTNVAMTPEGDVWWEGMTEQAPDQLIDWLGQPWNRATATTPAAHPNSRFTVSMWRNPTASPMADSPTGVPIDALVFGGRRADTVPLVLQAFDWSHGAMLGATLGSETTAASTGQTGILRRDPMAMRPFLGYHLAAYWSHWLAMRGRLTNPPAVFLVNWFRRAARDPAAPGYLDAARAGRFIWPGFGDNMRVLEWIVARTRGETGAAESLVGYVPRAGDINLAGLPGAADAADAERILNAASHICLDDWLAETRAMRAYFDEIDAHRSCPALGETEPQPELHLVPATFRLTVDLLESKIQACRPGAADGPAAATPGPRPVPSAVKAAKLADLAATSGATSPKATSFF</sequence>
<dbReference type="Gene3D" id="3.90.228.20">
    <property type="match status" value="1"/>
</dbReference>
<dbReference type="GO" id="GO:0005829">
    <property type="term" value="C:cytosol"/>
    <property type="evidence" value="ECO:0007669"/>
    <property type="project" value="TreeGrafter"/>
</dbReference>
<dbReference type="CDD" id="cd00819">
    <property type="entry name" value="PEPCK_GTP"/>
    <property type="match status" value="1"/>
</dbReference>
<dbReference type="GO" id="GO:0042594">
    <property type="term" value="P:response to starvation"/>
    <property type="evidence" value="ECO:0007669"/>
    <property type="project" value="TreeGrafter"/>
</dbReference>
<keyword evidence="12" id="KW-0418">Kinase</keyword>
<dbReference type="GO" id="GO:0071333">
    <property type="term" value="P:cellular response to glucose stimulus"/>
    <property type="evidence" value="ECO:0007669"/>
    <property type="project" value="TreeGrafter"/>
</dbReference>
<dbReference type="GO" id="GO:0019543">
    <property type="term" value="P:propionate catabolic process"/>
    <property type="evidence" value="ECO:0007669"/>
    <property type="project" value="TreeGrafter"/>
</dbReference>
<evidence type="ECO:0000256" key="2">
    <source>
        <dbReference type="ARBA" id="ARBA00005796"/>
    </source>
</evidence>
<evidence type="ECO:0000256" key="9">
    <source>
        <dbReference type="ARBA" id="ARBA00023239"/>
    </source>
</evidence>
<dbReference type="AlphaFoldDB" id="A0A058Z5B6"/>
<dbReference type="SUPFAM" id="SSF53795">
    <property type="entry name" value="PEP carboxykinase-like"/>
    <property type="match status" value="1"/>
</dbReference>
<dbReference type="Gene3D" id="2.170.8.10">
    <property type="entry name" value="Phosphoenolpyruvate Carboxykinase, domain 2"/>
    <property type="match status" value="1"/>
</dbReference>
<dbReference type="GO" id="GO:0030145">
    <property type="term" value="F:manganese ion binding"/>
    <property type="evidence" value="ECO:0007669"/>
    <property type="project" value="TreeGrafter"/>
</dbReference>
<dbReference type="eggNOG" id="KOG3749">
    <property type="taxonomic scope" value="Eukaryota"/>
</dbReference>
<keyword evidence="4" id="KW-0479">Metal-binding</keyword>
<gene>
    <name evidence="12" type="ORF">H696_03753</name>
</gene>
<keyword evidence="9" id="KW-0456">Lyase</keyword>
<evidence type="ECO:0000256" key="6">
    <source>
        <dbReference type="ARBA" id="ARBA00022793"/>
    </source>
</evidence>
<dbReference type="NCBIfam" id="NF003253">
    <property type="entry name" value="PRK04210.1"/>
    <property type="match status" value="1"/>
</dbReference>
<dbReference type="InterPro" id="IPR035078">
    <property type="entry name" value="PEP_carboxykinase_GTP_N"/>
</dbReference>
<dbReference type="STRING" id="691883.A0A058Z5B6"/>
<dbReference type="GO" id="GO:0046327">
    <property type="term" value="P:glycerol biosynthetic process from pyruvate"/>
    <property type="evidence" value="ECO:0007669"/>
    <property type="project" value="TreeGrafter"/>
</dbReference>
<evidence type="ECO:0000256" key="3">
    <source>
        <dbReference type="ARBA" id="ARBA00012306"/>
    </source>
</evidence>
<evidence type="ECO:0000259" key="11">
    <source>
        <dbReference type="Pfam" id="PF17297"/>
    </source>
</evidence>
<keyword evidence="6" id="KW-0210">Decarboxylase</keyword>
<dbReference type="Gene3D" id="3.40.449.10">
    <property type="entry name" value="Phosphoenolpyruvate Carboxykinase, domain 1"/>
    <property type="match status" value="1"/>
</dbReference>
<keyword evidence="12" id="KW-0670">Pyruvate</keyword>
<evidence type="ECO:0000256" key="4">
    <source>
        <dbReference type="ARBA" id="ARBA00022723"/>
    </source>
</evidence>
<dbReference type="GO" id="GO:0004613">
    <property type="term" value="F:phosphoenolpyruvate carboxykinase (GTP) activity"/>
    <property type="evidence" value="ECO:0007669"/>
    <property type="project" value="UniProtKB-EC"/>
</dbReference>
<dbReference type="Pfam" id="PF17297">
    <property type="entry name" value="PEPCK_N"/>
    <property type="match status" value="1"/>
</dbReference>
<dbReference type="GO" id="GO:0006094">
    <property type="term" value="P:gluconeogenesis"/>
    <property type="evidence" value="ECO:0007669"/>
    <property type="project" value="InterPro"/>
</dbReference>
<evidence type="ECO:0000256" key="5">
    <source>
        <dbReference type="ARBA" id="ARBA00022741"/>
    </source>
</evidence>
<dbReference type="RefSeq" id="XP_009495886.1">
    <property type="nucleotide sequence ID" value="XM_009497611.1"/>
</dbReference>
<dbReference type="PANTHER" id="PTHR11561:SF0">
    <property type="entry name" value="PHOSPHOENOLPYRUVATE CARBOXYKINASE [GTP]-RELATED"/>
    <property type="match status" value="1"/>
</dbReference>
<dbReference type="GO" id="GO:0005525">
    <property type="term" value="F:GTP binding"/>
    <property type="evidence" value="ECO:0007669"/>
    <property type="project" value="UniProtKB-KW"/>
</dbReference>
<keyword evidence="12" id="KW-0808">Transferase</keyword>
<feature type="domain" description="Phosphoenolpyruvate carboxykinase GTP-utilising N-terminal" evidence="11">
    <location>
        <begin position="43"/>
        <end position="251"/>
    </location>
</feature>
<dbReference type="InterPro" id="IPR008209">
    <property type="entry name" value="PEP_carboxykinase_GTP"/>
</dbReference>
<dbReference type="Pfam" id="PF00821">
    <property type="entry name" value="PEPCK_GTP"/>
    <property type="match status" value="1"/>
</dbReference>
<dbReference type="SUPFAM" id="SSF68923">
    <property type="entry name" value="PEP carboxykinase N-terminal domain"/>
    <property type="match status" value="1"/>
</dbReference>
<comment type="similarity">
    <text evidence="2">Belongs to the phosphoenolpyruvate carboxykinase [GTP] family.</text>
</comment>
<evidence type="ECO:0000256" key="7">
    <source>
        <dbReference type="ARBA" id="ARBA00023134"/>
    </source>
</evidence>
<evidence type="ECO:0000259" key="10">
    <source>
        <dbReference type="Pfam" id="PF00821"/>
    </source>
</evidence>
<dbReference type="InterPro" id="IPR013035">
    <property type="entry name" value="PEP_carboxykinase_C"/>
</dbReference>
<dbReference type="GeneID" id="20528478"/>
<dbReference type="InterPro" id="IPR008210">
    <property type="entry name" value="PEP_carboxykinase_N"/>
</dbReference>
<name>A0A058Z5B6_FONAL</name>
<evidence type="ECO:0000313" key="13">
    <source>
        <dbReference type="Proteomes" id="UP000030693"/>
    </source>
</evidence>
<evidence type="ECO:0000256" key="1">
    <source>
        <dbReference type="ARBA" id="ARBA00001936"/>
    </source>
</evidence>
<dbReference type="InterPro" id="IPR018091">
    <property type="entry name" value="PEP_carboxykin_GTP_CS"/>
</dbReference>
<evidence type="ECO:0000313" key="12">
    <source>
        <dbReference type="EMBL" id="KCV69321.1"/>
    </source>
</evidence>
<dbReference type="InterPro" id="IPR035077">
    <property type="entry name" value="PEP_carboxykinase_GTP_C"/>
</dbReference>
<proteinExistence type="inferred from homology"/>
<dbReference type="OrthoDB" id="5841594at2759"/>
<keyword evidence="7" id="KW-0342">GTP-binding</keyword>
<dbReference type="Proteomes" id="UP000030693">
    <property type="component" value="Unassembled WGS sequence"/>
</dbReference>
<keyword evidence="8" id="KW-0464">Manganese</keyword>
<comment type="cofactor">
    <cofactor evidence="1">
        <name>Mn(2+)</name>
        <dbReference type="ChEBI" id="CHEBI:29035"/>
    </cofactor>
</comment>
<keyword evidence="5" id="KW-0547">Nucleotide-binding</keyword>
<keyword evidence="13" id="KW-1185">Reference proteome</keyword>
<dbReference type="GO" id="GO:0033993">
    <property type="term" value="P:response to lipid"/>
    <property type="evidence" value="ECO:0007669"/>
    <property type="project" value="TreeGrafter"/>
</dbReference>
<organism evidence="12">
    <name type="scientific">Fonticula alba</name>
    <name type="common">Slime mold</name>
    <dbReference type="NCBI Taxonomy" id="691883"/>
    <lineage>
        <taxon>Eukaryota</taxon>
        <taxon>Rotosphaerida</taxon>
        <taxon>Fonticulaceae</taxon>
        <taxon>Fonticula</taxon>
    </lineage>
</organism>
<protein>
    <recommendedName>
        <fullName evidence="3">phosphoenolpyruvate carboxykinase (GTP)</fullName>
        <ecNumber evidence="3">4.1.1.32</ecNumber>
    </recommendedName>
</protein>